<keyword evidence="2" id="KW-1003">Cell membrane</keyword>
<dbReference type="PANTHER" id="PTHR47089">
    <property type="entry name" value="ABC TRANSPORTER, PERMEASE PROTEIN"/>
    <property type="match status" value="1"/>
</dbReference>
<feature type="transmembrane region" description="Helical" evidence="6">
    <location>
        <begin position="271"/>
        <end position="290"/>
    </location>
</feature>
<gene>
    <name evidence="7" type="ORF">V6575_21490</name>
</gene>
<feature type="transmembrane region" description="Helical" evidence="6">
    <location>
        <begin position="118"/>
        <end position="139"/>
    </location>
</feature>
<feature type="transmembrane region" description="Helical" evidence="6">
    <location>
        <begin position="297"/>
        <end position="318"/>
    </location>
</feature>
<feature type="transmembrane region" description="Helical" evidence="6">
    <location>
        <begin position="87"/>
        <end position="106"/>
    </location>
</feature>
<evidence type="ECO:0000256" key="5">
    <source>
        <dbReference type="ARBA" id="ARBA00023136"/>
    </source>
</evidence>
<evidence type="ECO:0000256" key="6">
    <source>
        <dbReference type="SAM" id="Phobius"/>
    </source>
</evidence>
<feature type="transmembrane region" description="Helical" evidence="6">
    <location>
        <begin position="239"/>
        <end position="265"/>
    </location>
</feature>
<dbReference type="RefSeq" id="WP_340277360.1">
    <property type="nucleotide sequence ID" value="NZ_JBAKIA010000023.1"/>
</dbReference>
<dbReference type="CDD" id="cd06580">
    <property type="entry name" value="TM_PBP1_transp_TpRbsC_like"/>
    <property type="match status" value="1"/>
</dbReference>
<comment type="caution">
    <text evidence="7">The sequence shown here is derived from an EMBL/GenBank/DDBJ whole genome shotgun (WGS) entry which is preliminary data.</text>
</comment>
<evidence type="ECO:0000256" key="2">
    <source>
        <dbReference type="ARBA" id="ARBA00022475"/>
    </source>
</evidence>
<protein>
    <submittedName>
        <fullName evidence="7">ABC transporter permease</fullName>
    </submittedName>
</protein>
<dbReference type="InterPro" id="IPR001851">
    <property type="entry name" value="ABC_transp_permease"/>
</dbReference>
<accession>A0ABU8TR66</accession>
<sequence length="353" mass="37242">MFESTLLIRRQSAPGWLSGLCYFGGLASGLGLSALLLMFMGVSSTDLYQEFVVQTFMTLQGLDQTVTAAIPLILVGLGTSLSMRVKFWNIGIEGQLWCGAMAATWVSVNDVGPEPVRLWLMMFAAMAAGGAWIAIALAMKLAWSVTEVISTLLLGSIAFFWVQHMLFGAWRDTVTGFPTSPSFDSAERLDLLGWGQVHEGLWIALTAVAVCTWLTDVSRFGLQAKAVGANLRTARATGLPVLGTVAVFVLGSGALCGLAGGVIAAGTEYRLSQSIGAGYIFSGIVIAFLARANPLGVFAVAVALGGITTAGGVLKVFYGISEAAVLMVQGLVLLSVLAAQLFSEYRLTNRRPV</sequence>
<reference evidence="7 8" key="1">
    <citation type="submission" date="2024-02" db="EMBL/GenBank/DDBJ databases">
        <title>Roseibium algae sp. nov., isolated from marine alga (Grateloupia sp.), showing potential in myo-inositol conversion.</title>
        <authorList>
            <person name="Wang Y."/>
        </authorList>
    </citation>
    <scope>NUCLEOTIDE SEQUENCE [LARGE SCALE GENOMIC DNA]</scope>
    <source>
        <strain evidence="7 8">H3510</strain>
    </source>
</reference>
<keyword evidence="4 6" id="KW-1133">Transmembrane helix</keyword>
<dbReference type="PANTHER" id="PTHR47089:SF1">
    <property type="entry name" value="GUANOSINE ABC TRANSPORTER PERMEASE PROTEIN NUPP"/>
    <property type="match status" value="1"/>
</dbReference>
<dbReference type="Pfam" id="PF02653">
    <property type="entry name" value="BPD_transp_2"/>
    <property type="match status" value="1"/>
</dbReference>
<feature type="transmembrane region" description="Helical" evidence="6">
    <location>
        <begin position="151"/>
        <end position="170"/>
    </location>
</feature>
<evidence type="ECO:0000256" key="4">
    <source>
        <dbReference type="ARBA" id="ARBA00022989"/>
    </source>
</evidence>
<proteinExistence type="predicted"/>
<keyword evidence="8" id="KW-1185">Reference proteome</keyword>
<name>A0ABU8TR66_9HYPH</name>
<comment type="subcellular location">
    <subcellularLocation>
        <location evidence="1">Cell membrane</location>
        <topology evidence="1">Multi-pass membrane protein</topology>
    </subcellularLocation>
</comment>
<evidence type="ECO:0000313" key="8">
    <source>
        <dbReference type="Proteomes" id="UP001385499"/>
    </source>
</evidence>
<keyword evidence="5 6" id="KW-0472">Membrane</keyword>
<evidence type="ECO:0000256" key="3">
    <source>
        <dbReference type="ARBA" id="ARBA00022692"/>
    </source>
</evidence>
<dbReference type="Proteomes" id="UP001385499">
    <property type="component" value="Unassembled WGS sequence"/>
</dbReference>
<evidence type="ECO:0000313" key="7">
    <source>
        <dbReference type="EMBL" id="MEJ8476666.1"/>
    </source>
</evidence>
<feature type="transmembrane region" description="Helical" evidence="6">
    <location>
        <begin position="20"/>
        <end position="39"/>
    </location>
</feature>
<feature type="transmembrane region" description="Helical" evidence="6">
    <location>
        <begin position="324"/>
        <end position="342"/>
    </location>
</feature>
<feature type="transmembrane region" description="Helical" evidence="6">
    <location>
        <begin position="200"/>
        <end position="218"/>
    </location>
</feature>
<keyword evidence="3 6" id="KW-0812">Transmembrane</keyword>
<organism evidence="7 8">
    <name type="scientific">Roseibium algae</name>
    <dbReference type="NCBI Taxonomy" id="3123038"/>
    <lineage>
        <taxon>Bacteria</taxon>
        <taxon>Pseudomonadati</taxon>
        <taxon>Pseudomonadota</taxon>
        <taxon>Alphaproteobacteria</taxon>
        <taxon>Hyphomicrobiales</taxon>
        <taxon>Stappiaceae</taxon>
        <taxon>Roseibium</taxon>
    </lineage>
</organism>
<dbReference type="EMBL" id="JBAKIA010000023">
    <property type="protein sequence ID" value="MEJ8476666.1"/>
    <property type="molecule type" value="Genomic_DNA"/>
</dbReference>
<evidence type="ECO:0000256" key="1">
    <source>
        <dbReference type="ARBA" id="ARBA00004651"/>
    </source>
</evidence>